<proteinExistence type="predicted"/>
<evidence type="ECO:0000313" key="2">
    <source>
        <dbReference type="EMBL" id="MEE1935730.1"/>
    </source>
</evidence>
<keyword evidence="1" id="KW-0812">Transmembrane</keyword>
<dbReference type="Proteomes" id="UP001335100">
    <property type="component" value="Unassembled WGS sequence"/>
</dbReference>
<protein>
    <submittedName>
        <fullName evidence="2">Uncharacterized protein</fullName>
    </submittedName>
</protein>
<dbReference type="EMBL" id="JAZDQJ010000028">
    <property type="protein sequence ID" value="MEE1935730.1"/>
    <property type="molecule type" value="Genomic_DNA"/>
</dbReference>
<comment type="caution">
    <text evidence="2">The sequence shown here is derived from an EMBL/GenBank/DDBJ whole genome shotgun (WGS) entry which is preliminary data.</text>
</comment>
<reference evidence="2 3" key="1">
    <citation type="submission" date="2024-01" db="EMBL/GenBank/DDBJ databases">
        <title>Unpublished Manusciprt.</title>
        <authorList>
            <person name="Duman M."/>
            <person name="Valdes E.G."/>
            <person name="Ajmi N."/>
            <person name="Altun S."/>
            <person name="Saticioglu I.B."/>
        </authorList>
    </citation>
    <scope>NUCLEOTIDE SEQUENCE [LARGE SCALE GENOMIC DNA]</scope>
    <source>
        <strain evidence="2 3">148P</strain>
    </source>
</reference>
<keyword evidence="3" id="KW-1185">Reference proteome</keyword>
<gene>
    <name evidence="2" type="ORF">V0R50_21070</name>
</gene>
<keyword evidence="1" id="KW-0472">Membrane</keyword>
<evidence type="ECO:0000256" key="1">
    <source>
        <dbReference type="SAM" id="Phobius"/>
    </source>
</evidence>
<sequence length="165" mass="18667">MQIPNYMLAIAVAWIFTLCFLPTLFARARARAYERGTTDGLTQRDAMTWKRLQDLEVQLENAAIDREQVQRTHLKKTAALLGTIKDLEERIKAYTGLAVTATDHKLIIQASETLVLARRTWDAMKGSEEWRDRATRESEALVRLAGLVLAEVRRNDPAAKTEDAA</sequence>
<feature type="transmembrane region" description="Helical" evidence="1">
    <location>
        <begin position="6"/>
        <end position="26"/>
    </location>
</feature>
<organism evidence="2 3">
    <name type="scientific">Pseudomonas ulcerans</name>
    <dbReference type="NCBI Taxonomy" id="3115852"/>
    <lineage>
        <taxon>Bacteria</taxon>
        <taxon>Pseudomonadati</taxon>
        <taxon>Pseudomonadota</taxon>
        <taxon>Gammaproteobacteria</taxon>
        <taxon>Pseudomonadales</taxon>
        <taxon>Pseudomonadaceae</taxon>
        <taxon>Pseudomonas</taxon>
    </lineage>
</organism>
<evidence type="ECO:0000313" key="3">
    <source>
        <dbReference type="Proteomes" id="UP001335100"/>
    </source>
</evidence>
<dbReference type="RefSeq" id="WP_330076452.1">
    <property type="nucleotide sequence ID" value="NZ_JAZDQJ010000028.1"/>
</dbReference>
<name>A0ABU7HW34_9PSED</name>
<keyword evidence="1" id="KW-1133">Transmembrane helix</keyword>
<accession>A0ABU7HW34</accession>